<dbReference type="EMBL" id="CAFABH010000001">
    <property type="protein sequence ID" value="CAB4818432.1"/>
    <property type="molecule type" value="Genomic_DNA"/>
</dbReference>
<sequence length="366" mass="40320">MAEIELPVVITAIANSDLEGFVAGTLFTQGWSVIYRALDVTTLLDFITCNRDQAKRAIVIYSPDLPKLTLALVEGFLKDVRQVIGLSSETKDVEKYPSMNEIPVDATALVSLIRGFVRAPMIRTAPVLLSTKKKACIIALGSASSAAGCSTIAINLAMELSVMEKDVLLLDGDVRRPSIAALLELRKFDGQNLWHLIASHLSAGEITREQISDLDSQMVRAESEFDFIIIDVGLLEELADSLTDRRWTSSVIHWSCDNADQLWMIGMADCLSTFRISNFVRKFSKVSIRARISIVLNAKVTSRKNGVQESQFLSAIASLHPERIYTLPRDSRAIAKAQSEHATLIEMDDRSALRKAIEKIAVEVAG</sequence>
<reference evidence="9" key="1">
    <citation type="submission" date="2020-05" db="EMBL/GenBank/DDBJ databases">
        <authorList>
            <person name="Chiriac C."/>
            <person name="Salcher M."/>
            <person name="Ghai R."/>
            <person name="Kavagutti S V."/>
        </authorList>
    </citation>
    <scope>NUCLEOTIDE SEQUENCE</scope>
</reference>
<proteinExistence type="predicted"/>
<dbReference type="AlphaFoldDB" id="A0A6J7V1S1"/>
<dbReference type="EMBL" id="CAESAE010000005">
    <property type="protein sequence ID" value="CAB4340245.1"/>
    <property type="molecule type" value="Genomic_DNA"/>
</dbReference>
<evidence type="ECO:0000313" key="9">
    <source>
        <dbReference type="EMBL" id="CAB5070087.1"/>
    </source>
</evidence>
<accession>A0A6J7V1S1</accession>
<dbReference type="InterPro" id="IPR027417">
    <property type="entry name" value="P-loop_NTPase"/>
</dbReference>
<organism evidence="9">
    <name type="scientific">freshwater metagenome</name>
    <dbReference type="NCBI Taxonomy" id="449393"/>
    <lineage>
        <taxon>unclassified sequences</taxon>
        <taxon>metagenomes</taxon>
        <taxon>ecological metagenomes</taxon>
    </lineage>
</organism>
<evidence type="ECO:0000313" key="8">
    <source>
        <dbReference type="EMBL" id="CAB4970809.1"/>
    </source>
</evidence>
<evidence type="ECO:0000313" key="3">
    <source>
        <dbReference type="EMBL" id="CAB4732551.1"/>
    </source>
</evidence>
<evidence type="ECO:0000313" key="5">
    <source>
        <dbReference type="EMBL" id="CAB4818432.1"/>
    </source>
</evidence>
<dbReference type="EMBL" id="CAFBNH010000003">
    <property type="protein sequence ID" value="CAB4941154.1"/>
    <property type="molecule type" value="Genomic_DNA"/>
</dbReference>
<evidence type="ECO:0000313" key="4">
    <source>
        <dbReference type="EMBL" id="CAB4770458.1"/>
    </source>
</evidence>
<dbReference type="EMBL" id="CAFBQX010000001">
    <property type="protein sequence ID" value="CAB5070087.1"/>
    <property type="molecule type" value="Genomic_DNA"/>
</dbReference>
<name>A0A6J7V1S1_9ZZZZ</name>
<dbReference type="EMBL" id="CAFBOC010000003">
    <property type="protein sequence ID" value="CAB4970809.1"/>
    <property type="molecule type" value="Genomic_DNA"/>
</dbReference>
<dbReference type="Gene3D" id="3.40.50.300">
    <property type="entry name" value="P-loop containing nucleotide triphosphate hydrolases"/>
    <property type="match status" value="1"/>
</dbReference>
<protein>
    <submittedName>
        <fullName evidence="9">Unannotated protein</fullName>
    </submittedName>
</protein>
<gene>
    <name evidence="2" type="ORF">UFOPK2510_00119</name>
    <name evidence="3" type="ORF">UFOPK2718_01354</name>
    <name evidence="4" type="ORF">UFOPK2936_00157</name>
    <name evidence="5" type="ORF">UFOPK3174_00056</name>
    <name evidence="6" type="ORF">UFOPK3328_00504</name>
    <name evidence="7" type="ORF">UFOPK3779_00539</name>
    <name evidence="8" type="ORF">UFOPK3913_00394</name>
    <name evidence="1" type="ORF">UFOPK4107_00938</name>
    <name evidence="9" type="ORF">UFOPK4403_00272</name>
</gene>
<dbReference type="EMBL" id="CAEZXO010000001">
    <property type="protein sequence ID" value="CAB4683560.1"/>
    <property type="molecule type" value="Genomic_DNA"/>
</dbReference>
<dbReference type="EMBL" id="CAFBLD010000003">
    <property type="protein sequence ID" value="CAB4861430.1"/>
    <property type="molecule type" value="Genomic_DNA"/>
</dbReference>
<dbReference type="SUPFAM" id="SSF52540">
    <property type="entry name" value="P-loop containing nucleoside triphosphate hydrolases"/>
    <property type="match status" value="1"/>
</dbReference>
<evidence type="ECO:0000313" key="7">
    <source>
        <dbReference type="EMBL" id="CAB4941154.1"/>
    </source>
</evidence>
<dbReference type="EMBL" id="CAEZZW010000001">
    <property type="protein sequence ID" value="CAB4770458.1"/>
    <property type="molecule type" value="Genomic_DNA"/>
</dbReference>
<evidence type="ECO:0000313" key="6">
    <source>
        <dbReference type="EMBL" id="CAB4861430.1"/>
    </source>
</evidence>
<evidence type="ECO:0000313" key="1">
    <source>
        <dbReference type="EMBL" id="CAB4340245.1"/>
    </source>
</evidence>
<evidence type="ECO:0000313" key="2">
    <source>
        <dbReference type="EMBL" id="CAB4683560.1"/>
    </source>
</evidence>
<dbReference type="EMBL" id="CAEZYM010000016">
    <property type="protein sequence ID" value="CAB4732551.1"/>
    <property type="molecule type" value="Genomic_DNA"/>
</dbReference>